<keyword evidence="3" id="KW-0378">Hydrolase</keyword>
<sequence length="1116" mass="116978">MLKHSLIAILLGVASSRAAVISPVNVTTTLGPDFFFDDAATGGNDNNTTQFVREISGYWTNGATVTLKGIGWASSASGTTATTATVTFTDPGPDDAFDTADDVEVGSVTDSLNYTGAGEYAWDFDADVVFVAASASLRIRIDSDGNIRRKTTGGSLQSAVKLSLAGSSVGGDPPPVVNAAEASGFWDTVAWDTGSGSVTGDLQDADTALVGNYRKITFRGVPSGETVETLILGNSVSETGQGTLVVDSGTLNVTGDATVGRADSANDSFIEVSGGTLSIAGNAAFGRDTEACDGSLTVAGGTVEVGGDLEMGGFETGGSMLRFHNPGSSAPVDVGGSLTFGRCSLDLTFDAGYTHTPGQVITLVEYVSRDGQFGNFRRGDEFNCGPNRYRIDYDVSSGGKLGITLTALANWSTASTPPNIVFIFSDDQGYSDLSLNGHPEWAAKYPMPELDAIAAAGARFTDAYVTGGVCHPSRCGILSGRYQQRFGTDNNLSGPSYNGLAVSQRTVPRRLQGLGYRTYGVGKWHLGDTVVHHPNVRGFDRWYGMWSGSRSYYANTTEPRVFQNQMTPDFAGETGDYLTDRIGDATVDFIDEHVLNHPGQPFYIYMSFTAVHGPMDIQAMDPRFARLQSEFGLNASDYDNAPIIFSGSNQNAVDANRYELAAMTLALDENIGKVVDKVDSLGLTDNTIFVYMTDNGGAGWSSGNGGNYSYNQPLRGYKGSGMTDGSIRVPCAMKWPGTIPAGQVVSDPVISLDFLATYVNAGGAPVAARNGLDGLDLLPLLKDGTPLPEDRVLTWRAGGNAGGGSAIRMGDWKLLISDGSQTESLYHLPSDPDESSNQIGSEPGIATELRARFDAWEAATLPPFYGTSGIDLDAGLERHGITGGYRLKNGGSGLAWLSSPFRTSVPLGGDFHFRFLARSSEPSVGADAELAYGLADSANRNQFIRAIVDFGQGEIRLENGRSGGSASAALAGVPTEFVEGGLEFDSSSNQLTFCFGGSNVVLALDGGYGPLSHVAVGAAGMEGEITTLTPVDGTGLGADARNVLPIPNGGLVDLAVLFGSLPPFTPLVERSGTLGGFAEDPEALVESLGGGLFRASCVATPGADREFFRWNLGVSR</sequence>
<reference evidence="7 8" key="1">
    <citation type="submission" date="2021-06" db="EMBL/GenBank/DDBJ databases">
        <title>Complete genome of Haloferula helveola possessing various polysaccharide degrading enzymes.</title>
        <authorList>
            <person name="Takami H."/>
            <person name="Huang C."/>
            <person name="Hamasaki K."/>
        </authorList>
    </citation>
    <scope>NUCLEOTIDE SEQUENCE [LARGE SCALE GENOMIC DNA]</scope>
    <source>
        <strain evidence="7 8">CN-1</strain>
    </source>
</reference>
<dbReference type="Gene3D" id="3.40.720.10">
    <property type="entry name" value="Alkaline Phosphatase, subunit A"/>
    <property type="match status" value="1"/>
</dbReference>
<keyword evidence="8" id="KW-1185">Reference proteome</keyword>
<dbReference type="Proteomes" id="UP001374893">
    <property type="component" value="Chromosome"/>
</dbReference>
<proteinExistence type="inferred from homology"/>
<evidence type="ECO:0000313" key="7">
    <source>
        <dbReference type="EMBL" id="BCX48788.1"/>
    </source>
</evidence>
<name>A0ABN6H9Z4_9BACT</name>
<keyword evidence="4" id="KW-0106">Calcium</keyword>
<evidence type="ECO:0000256" key="2">
    <source>
        <dbReference type="ARBA" id="ARBA00022723"/>
    </source>
</evidence>
<dbReference type="InterPro" id="IPR050738">
    <property type="entry name" value="Sulfatase"/>
</dbReference>
<keyword evidence="5" id="KW-0732">Signal</keyword>
<dbReference type="Gene3D" id="3.30.1120.10">
    <property type="match status" value="1"/>
</dbReference>
<feature type="domain" description="Sulfatase N-terminal" evidence="6">
    <location>
        <begin position="418"/>
        <end position="761"/>
    </location>
</feature>
<gene>
    <name evidence="7" type="ORF">HAHE_26960</name>
</gene>
<dbReference type="InterPro" id="IPR017850">
    <property type="entry name" value="Alkaline_phosphatase_core_sf"/>
</dbReference>
<organism evidence="7 8">
    <name type="scientific">Haloferula helveola</name>
    <dbReference type="NCBI Taxonomy" id="490095"/>
    <lineage>
        <taxon>Bacteria</taxon>
        <taxon>Pseudomonadati</taxon>
        <taxon>Verrucomicrobiota</taxon>
        <taxon>Verrucomicrobiia</taxon>
        <taxon>Verrucomicrobiales</taxon>
        <taxon>Verrucomicrobiaceae</taxon>
        <taxon>Haloferula</taxon>
    </lineage>
</organism>
<dbReference type="PROSITE" id="PS00149">
    <property type="entry name" value="SULFATASE_2"/>
    <property type="match status" value="1"/>
</dbReference>
<dbReference type="InterPro" id="IPR024607">
    <property type="entry name" value="Sulfatase_CS"/>
</dbReference>
<dbReference type="PANTHER" id="PTHR42693">
    <property type="entry name" value="ARYLSULFATASE FAMILY MEMBER"/>
    <property type="match status" value="1"/>
</dbReference>
<feature type="chain" id="PRO_5045786655" description="Sulfatase N-terminal domain-containing protein" evidence="5">
    <location>
        <begin position="19"/>
        <end position="1116"/>
    </location>
</feature>
<evidence type="ECO:0000259" key="6">
    <source>
        <dbReference type="Pfam" id="PF00884"/>
    </source>
</evidence>
<evidence type="ECO:0000256" key="5">
    <source>
        <dbReference type="SAM" id="SignalP"/>
    </source>
</evidence>
<keyword evidence="2" id="KW-0479">Metal-binding</keyword>
<evidence type="ECO:0000256" key="1">
    <source>
        <dbReference type="ARBA" id="ARBA00008779"/>
    </source>
</evidence>
<dbReference type="Pfam" id="PF00884">
    <property type="entry name" value="Sulfatase"/>
    <property type="match status" value="1"/>
</dbReference>
<dbReference type="RefSeq" id="WP_338685142.1">
    <property type="nucleotide sequence ID" value="NZ_AP024702.1"/>
</dbReference>
<accession>A0ABN6H9Z4</accession>
<evidence type="ECO:0000313" key="8">
    <source>
        <dbReference type="Proteomes" id="UP001374893"/>
    </source>
</evidence>
<evidence type="ECO:0000256" key="4">
    <source>
        <dbReference type="ARBA" id="ARBA00022837"/>
    </source>
</evidence>
<dbReference type="SUPFAM" id="SSF53649">
    <property type="entry name" value="Alkaline phosphatase-like"/>
    <property type="match status" value="1"/>
</dbReference>
<comment type="similarity">
    <text evidence="1">Belongs to the sulfatase family.</text>
</comment>
<protein>
    <recommendedName>
        <fullName evidence="6">Sulfatase N-terminal domain-containing protein</fullName>
    </recommendedName>
</protein>
<dbReference type="PANTHER" id="PTHR42693:SF53">
    <property type="entry name" value="ENDO-4-O-SULFATASE"/>
    <property type="match status" value="1"/>
</dbReference>
<dbReference type="EMBL" id="AP024702">
    <property type="protein sequence ID" value="BCX48788.1"/>
    <property type="molecule type" value="Genomic_DNA"/>
</dbReference>
<evidence type="ECO:0000256" key="3">
    <source>
        <dbReference type="ARBA" id="ARBA00022801"/>
    </source>
</evidence>
<feature type="signal peptide" evidence="5">
    <location>
        <begin position="1"/>
        <end position="18"/>
    </location>
</feature>
<dbReference type="InterPro" id="IPR000917">
    <property type="entry name" value="Sulfatase_N"/>
</dbReference>